<accession>A0ABM0M882</accession>
<evidence type="ECO:0000259" key="2">
    <source>
        <dbReference type="Pfam" id="PF09811"/>
    </source>
</evidence>
<reference evidence="4" key="1">
    <citation type="submission" date="2025-08" db="UniProtKB">
        <authorList>
            <consortium name="RefSeq"/>
        </authorList>
    </citation>
    <scope>IDENTIFICATION</scope>
    <source>
        <tissue evidence="4">Testes</tissue>
    </source>
</reference>
<evidence type="ECO:0000313" key="4">
    <source>
        <dbReference type="RefSeq" id="XP_006816223.1"/>
    </source>
</evidence>
<dbReference type="PANTHER" id="PTHR28532">
    <property type="entry name" value="GEO13458P1"/>
    <property type="match status" value="1"/>
</dbReference>
<dbReference type="Proteomes" id="UP000694865">
    <property type="component" value="Unplaced"/>
</dbReference>
<dbReference type="RefSeq" id="XP_006816223.1">
    <property type="nucleotide sequence ID" value="XM_006816160.1"/>
</dbReference>
<organism evidence="3 4">
    <name type="scientific">Saccoglossus kowalevskii</name>
    <name type="common">Acorn worm</name>
    <dbReference type="NCBI Taxonomy" id="10224"/>
    <lineage>
        <taxon>Eukaryota</taxon>
        <taxon>Metazoa</taxon>
        <taxon>Hemichordata</taxon>
        <taxon>Enteropneusta</taxon>
        <taxon>Harrimaniidae</taxon>
        <taxon>Saccoglossus</taxon>
    </lineage>
</organism>
<dbReference type="Pfam" id="PF09811">
    <property type="entry name" value="Yae1_N"/>
    <property type="match status" value="1"/>
</dbReference>
<dbReference type="InterPro" id="IPR019191">
    <property type="entry name" value="Essential_protein_Yae1_N"/>
</dbReference>
<comment type="similarity">
    <text evidence="1">Belongs to the LTO1 family.</text>
</comment>
<keyword evidence="3" id="KW-1185">Reference proteome</keyword>
<dbReference type="GeneID" id="102810203"/>
<gene>
    <name evidence="4" type="primary">LOC102810203</name>
</gene>
<sequence>MASCDTREYDDLDELDIAFDAIVLAGERFYDEGYSDGYTAGKQKGLQEGENLGKNKGNEIGSEVGFYMGFISTWKKLLEKESDKNPRILKAVESLQEMLHKFDVHNVHGENFFSDLNKIRAKFKQVCSLLNVTLEFSDEKKSVLSF</sequence>
<dbReference type="InterPro" id="IPR052436">
    <property type="entry name" value="LTO1_adapter"/>
</dbReference>
<protein>
    <submittedName>
        <fullName evidence="4">Oral cancer-overexpressed protein 1-like</fullName>
    </submittedName>
</protein>
<name>A0ABM0M882_SACKO</name>
<evidence type="ECO:0000256" key="1">
    <source>
        <dbReference type="ARBA" id="ARBA00038090"/>
    </source>
</evidence>
<evidence type="ECO:0000313" key="3">
    <source>
        <dbReference type="Proteomes" id="UP000694865"/>
    </source>
</evidence>
<proteinExistence type="inferred from homology"/>
<feature type="domain" description="Essential protein Yae1 N-terminal" evidence="2">
    <location>
        <begin position="33"/>
        <end position="70"/>
    </location>
</feature>
<dbReference type="PANTHER" id="PTHR28532:SF1">
    <property type="entry name" value="ORAL CANCER OVEREXPRESSED 1"/>
    <property type="match status" value="1"/>
</dbReference>